<feature type="compositionally biased region" description="Low complexity" evidence="1">
    <location>
        <begin position="39"/>
        <end position="52"/>
    </location>
</feature>
<dbReference type="Proteomes" id="UP001320420">
    <property type="component" value="Unassembled WGS sequence"/>
</dbReference>
<evidence type="ECO:0000256" key="1">
    <source>
        <dbReference type="SAM" id="MobiDB-lite"/>
    </source>
</evidence>
<accession>A0AAN9UEF1</accession>
<dbReference type="AlphaFoldDB" id="A0AAN9UEF1"/>
<reference evidence="2 3" key="1">
    <citation type="submission" date="2024-02" db="EMBL/GenBank/DDBJ databases">
        <title>De novo assembly and annotation of 12 fungi associated with fruit tree decline syndrome in Ontario, Canada.</title>
        <authorList>
            <person name="Sulman M."/>
            <person name="Ellouze W."/>
            <person name="Ilyukhin E."/>
        </authorList>
    </citation>
    <scope>NUCLEOTIDE SEQUENCE [LARGE SCALE GENOMIC DNA]</scope>
    <source>
        <strain evidence="2 3">M11/M66-122</strain>
    </source>
</reference>
<organism evidence="2 3">
    <name type="scientific">Diatrype stigma</name>
    <dbReference type="NCBI Taxonomy" id="117547"/>
    <lineage>
        <taxon>Eukaryota</taxon>
        <taxon>Fungi</taxon>
        <taxon>Dikarya</taxon>
        <taxon>Ascomycota</taxon>
        <taxon>Pezizomycotina</taxon>
        <taxon>Sordariomycetes</taxon>
        <taxon>Xylariomycetidae</taxon>
        <taxon>Xylariales</taxon>
        <taxon>Diatrypaceae</taxon>
        <taxon>Diatrype</taxon>
    </lineage>
</organism>
<name>A0AAN9UEF1_9PEZI</name>
<evidence type="ECO:0000313" key="2">
    <source>
        <dbReference type="EMBL" id="KAK7746625.1"/>
    </source>
</evidence>
<evidence type="ECO:0000313" key="3">
    <source>
        <dbReference type="Proteomes" id="UP001320420"/>
    </source>
</evidence>
<protein>
    <submittedName>
        <fullName evidence="2">Uncharacterized protein</fullName>
    </submittedName>
</protein>
<dbReference type="EMBL" id="JAKJXP020000096">
    <property type="protein sequence ID" value="KAK7746625.1"/>
    <property type="molecule type" value="Genomic_DNA"/>
</dbReference>
<sequence length="129" mass="14270">MAVLVDNVSDEDKSLETGQEPQYEPIHLSGQESSQEPTRTSSRVSASRQSLSAKSASIARVRSQNGHGCADLDESEWPDDTLSPDRTELEKDPFEVSWESEDEPLCPRSLPLIRKWIIVLIVGMGSLCV</sequence>
<comment type="caution">
    <text evidence="2">The sequence shown here is derived from an EMBL/GenBank/DDBJ whole genome shotgun (WGS) entry which is preliminary data.</text>
</comment>
<proteinExistence type="predicted"/>
<gene>
    <name evidence="2" type="ORF">SLS62_009346</name>
</gene>
<keyword evidence="3" id="KW-1185">Reference proteome</keyword>
<feature type="compositionally biased region" description="Basic and acidic residues" evidence="1">
    <location>
        <begin position="83"/>
        <end position="94"/>
    </location>
</feature>
<feature type="region of interest" description="Disordered" evidence="1">
    <location>
        <begin position="1"/>
        <end position="100"/>
    </location>
</feature>